<dbReference type="SUPFAM" id="SSF52540">
    <property type="entry name" value="P-loop containing nucleoside triphosphate hydrolases"/>
    <property type="match status" value="1"/>
</dbReference>
<evidence type="ECO:0000313" key="2">
    <source>
        <dbReference type="EMBL" id="QUD87171.1"/>
    </source>
</evidence>
<name>A0A975FXW2_9CAUL</name>
<sequence length="177" mass="19343">MRRYILTGAPGAGKTSILRALECEGCCVVEEAATHHNELRHAMGVAEPHLEPDFIESITALQLRRIAAAPPAPIQFHDRSPVCTLALCRLLDRAVPPILAEALARIAAEGAFEQRVLFVAEQGFVTPTAVRRISHAEALRFEALHREAYLERGYDLVEISRGPLPARVAQVKLAVGL</sequence>
<evidence type="ECO:0000313" key="3">
    <source>
        <dbReference type="Proteomes" id="UP000676409"/>
    </source>
</evidence>
<dbReference type="RefSeq" id="WP_211937223.1">
    <property type="nucleotide sequence ID" value="NZ_CP073078.1"/>
</dbReference>
<dbReference type="InterPro" id="IPR027417">
    <property type="entry name" value="P-loop_NTPase"/>
</dbReference>
<evidence type="ECO:0000259" key="1">
    <source>
        <dbReference type="Pfam" id="PF13521"/>
    </source>
</evidence>
<keyword evidence="3" id="KW-1185">Reference proteome</keyword>
<accession>A0A975FXW2</accession>
<proteinExistence type="predicted"/>
<dbReference type="Gene3D" id="3.40.50.300">
    <property type="entry name" value="P-loop containing nucleotide triphosphate hydrolases"/>
    <property type="match status" value="1"/>
</dbReference>
<reference evidence="2" key="1">
    <citation type="submission" date="2021-04" db="EMBL/GenBank/DDBJ databases">
        <title>The complete genome sequence of Caulobacter sp. S6.</title>
        <authorList>
            <person name="Tang Y."/>
            <person name="Ouyang W."/>
            <person name="Liu Q."/>
            <person name="Huang B."/>
            <person name="Guo Z."/>
            <person name="Lei P."/>
        </authorList>
    </citation>
    <scope>NUCLEOTIDE SEQUENCE</scope>
    <source>
        <strain evidence="2">S6</strain>
    </source>
</reference>
<protein>
    <submittedName>
        <fullName evidence="2">AAA family ATPase</fullName>
    </submittedName>
</protein>
<organism evidence="2 3">
    <name type="scientific">Phenylobacterium montanum</name>
    <dbReference type="NCBI Taxonomy" id="2823693"/>
    <lineage>
        <taxon>Bacteria</taxon>
        <taxon>Pseudomonadati</taxon>
        <taxon>Pseudomonadota</taxon>
        <taxon>Alphaproteobacteria</taxon>
        <taxon>Caulobacterales</taxon>
        <taxon>Caulobacteraceae</taxon>
        <taxon>Phenylobacterium</taxon>
    </lineage>
</organism>
<dbReference type="AlphaFoldDB" id="A0A975FXW2"/>
<dbReference type="Proteomes" id="UP000676409">
    <property type="component" value="Chromosome"/>
</dbReference>
<dbReference type="Pfam" id="PF13521">
    <property type="entry name" value="AAA_28"/>
    <property type="match status" value="1"/>
</dbReference>
<dbReference type="InterPro" id="IPR038727">
    <property type="entry name" value="NadR/Ttd14_AAA_dom"/>
</dbReference>
<feature type="domain" description="NadR/Ttd14 AAA" evidence="1">
    <location>
        <begin position="3"/>
        <end position="167"/>
    </location>
</feature>
<dbReference type="KEGG" id="caul:KCG34_19230"/>
<dbReference type="EMBL" id="CP073078">
    <property type="protein sequence ID" value="QUD87171.1"/>
    <property type="molecule type" value="Genomic_DNA"/>
</dbReference>
<gene>
    <name evidence="2" type="ORF">KCG34_19230</name>
</gene>